<evidence type="ECO:0000313" key="8">
    <source>
        <dbReference type="EMBL" id="GEN06827.1"/>
    </source>
</evidence>
<accession>A0A511SZ01</accession>
<keyword evidence="10" id="KW-1185">Reference proteome</keyword>
<dbReference type="InterPro" id="IPR011990">
    <property type="entry name" value="TPR-like_helical_dom_sf"/>
</dbReference>
<evidence type="ECO:0000256" key="2">
    <source>
        <dbReference type="ARBA" id="ARBA00022490"/>
    </source>
</evidence>
<dbReference type="EMBL" id="FOIB01000004">
    <property type="protein sequence ID" value="SEU04443.1"/>
    <property type="molecule type" value="Genomic_DNA"/>
</dbReference>
<reference evidence="8 11" key="2">
    <citation type="submission" date="2019-07" db="EMBL/GenBank/DDBJ databases">
        <title>Whole genome shotgun sequence of Myxococcus fulvus NBRC 100333.</title>
        <authorList>
            <person name="Hosoyama A."/>
            <person name="Uohara A."/>
            <person name="Ohji S."/>
            <person name="Ichikawa N."/>
        </authorList>
    </citation>
    <scope>NUCLEOTIDE SEQUENCE [LARGE SCALE GENOMIC DNA]</scope>
    <source>
        <strain evidence="8 11">NBRC 100333</strain>
    </source>
</reference>
<feature type="repeat" description="TPR" evidence="6">
    <location>
        <begin position="291"/>
        <end position="324"/>
    </location>
</feature>
<reference evidence="9 10" key="1">
    <citation type="submission" date="2016-10" db="EMBL/GenBank/DDBJ databases">
        <authorList>
            <person name="Varghese N."/>
            <person name="Submissions S."/>
        </authorList>
    </citation>
    <scope>NUCLEOTIDE SEQUENCE [LARGE SCALE GENOMIC DNA]</scope>
    <source>
        <strain evidence="9 10">DSM 16525</strain>
    </source>
</reference>
<dbReference type="Pfam" id="PF13176">
    <property type="entry name" value="TPR_7"/>
    <property type="match status" value="1"/>
</dbReference>
<dbReference type="GO" id="GO:0005737">
    <property type="term" value="C:cytoplasm"/>
    <property type="evidence" value="ECO:0007669"/>
    <property type="project" value="UniProtKB-SubCell"/>
</dbReference>
<dbReference type="SUPFAM" id="SSF48452">
    <property type="entry name" value="TPR-like"/>
    <property type="match status" value="1"/>
</dbReference>
<protein>
    <submittedName>
        <fullName evidence="9">Tetratricopeptide repeat-containing protein</fullName>
    </submittedName>
</protein>
<comment type="caution">
    <text evidence="8">The sequence shown here is derived from an EMBL/GenBank/DDBJ whole genome shotgun (WGS) entry which is preliminary data.</text>
</comment>
<dbReference type="Pfam" id="PF13424">
    <property type="entry name" value="TPR_12"/>
    <property type="match status" value="1"/>
</dbReference>
<dbReference type="InterPro" id="IPR019734">
    <property type="entry name" value="TPR_rpt"/>
</dbReference>
<evidence type="ECO:0000256" key="3">
    <source>
        <dbReference type="ARBA" id="ARBA00022737"/>
    </source>
</evidence>
<evidence type="ECO:0000256" key="7">
    <source>
        <dbReference type="SAM" id="SignalP"/>
    </source>
</evidence>
<dbReference type="Proteomes" id="UP000321514">
    <property type="component" value="Unassembled WGS sequence"/>
</dbReference>
<dbReference type="Proteomes" id="UP000183760">
    <property type="component" value="Unassembled WGS sequence"/>
</dbReference>
<keyword evidence="2" id="KW-0963">Cytoplasm</keyword>
<evidence type="ECO:0000313" key="9">
    <source>
        <dbReference type="EMBL" id="SEU04443.1"/>
    </source>
</evidence>
<keyword evidence="3" id="KW-0677">Repeat</keyword>
<gene>
    <name evidence="8" type="ORF">MFU01_18640</name>
    <name evidence="9" type="ORF">SAMN05443572_104547</name>
</gene>
<evidence type="ECO:0000256" key="6">
    <source>
        <dbReference type="PROSITE-ProRule" id="PRU00339"/>
    </source>
</evidence>
<organism evidence="8 11">
    <name type="scientific">Myxococcus fulvus</name>
    <dbReference type="NCBI Taxonomy" id="33"/>
    <lineage>
        <taxon>Bacteria</taxon>
        <taxon>Pseudomonadati</taxon>
        <taxon>Myxococcota</taxon>
        <taxon>Myxococcia</taxon>
        <taxon>Myxococcales</taxon>
        <taxon>Cystobacterineae</taxon>
        <taxon>Myxococcaceae</taxon>
        <taxon>Myxococcus</taxon>
    </lineage>
</organism>
<keyword evidence="4 6" id="KW-0802">TPR repeat</keyword>
<comment type="subcellular location">
    <subcellularLocation>
        <location evidence="1">Cytoplasm</location>
    </subcellularLocation>
</comment>
<name>A0A511SZ01_MYXFU</name>
<evidence type="ECO:0000256" key="4">
    <source>
        <dbReference type="ARBA" id="ARBA00022803"/>
    </source>
</evidence>
<evidence type="ECO:0000256" key="5">
    <source>
        <dbReference type="ARBA" id="ARBA00038253"/>
    </source>
</evidence>
<dbReference type="RefSeq" id="WP_143097165.1">
    <property type="nucleotide sequence ID" value="NZ_BJXR01000017.1"/>
</dbReference>
<sequence>MRQVICVGLASLITACATGRSAQATSVGTAAEQGRPFSEAAVTVMQAYDLESRFDDAVSLGQFASERARTLKDPGGEARILAEQGRVMSRMLRHQPGMDTTQVLDVLRRARHLAEASGDARARVAALDAEGMFHYFIVLLTGQGEWAPVVALFEQARDLAASSGDSRGHIEALFHLGLTQQFQGQAEAARSTYARGLALARASNDVLMESYNLRHLASLDEDQGQLDSAITLYEQSLRLREQVGFNTGQMFALVALANVRSRKDPKDAQALALSEKALALARRVKDPAGQREAHISLGRLHLRRGDVPAALPHLEQALSNSESHEDWWSAVDALLELGRAHALLGEKARVEERLRRARAVASSRGLKEALEQVEKAERELGYAP</sequence>
<dbReference type="PANTHER" id="PTHR46630:SF1">
    <property type="entry name" value="TETRATRICOPEPTIDE REPEAT PROTEIN 29"/>
    <property type="match status" value="1"/>
</dbReference>
<evidence type="ECO:0000256" key="1">
    <source>
        <dbReference type="ARBA" id="ARBA00004496"/>
    </source>
</evidence>
<evidence type="ECO:0000313" key="10">
    <source>
        <dbReference type="Proteomes" id="UP000183760"/>
    </source>
</evidence>
<dbReference type="PROSITE" id="PS51257">
    <property type="entry name" value="PROKAR_LIPOPROTEIN"/>
    <property type="match status" value="1"/>
</dbReference>
<dbReference type="OrthoDB" id="4318771at2"/>
<dbReference type="AlphaFoldDB" id="A0A511SZ01"/>
<dbReference type="PANTHER" id="PTHR46630">
    <property type="entry name" value="TETRATRICOPEPTIDE REPEAT PROTEIN 29"/>
    <property type="match status" value="1"/>
</dbReference>
<dbReference type="STRING" id="1334629.MFUL124B02_39170"/>
<dbReference type="Gene3D" id="1.25.40.10">
    <property type="entry name" value="Tetratricopeptide repeat domain"/>
    <property type="match status" value="2"/>
</dbReference>
<dbReference type="PROSITE" id="PS50005">
    <property type="entry name" value="TPR"/>
    <property type="match status" value="1"/>
</dbReference>
<evidence type="ECO:0000313" key="11">
    <source>
        <dbReference type="Proteomes" id="UP000321514"/>
    </source>
</evidence>
<dbReference type="EMBL" id="BJXR01000017">
    <property type="protein sequence ID" value="GEN06827.1"/>
    <property type="molecule type" value="Genomic_DNA"/>
</dbReference>
<keyword evidence="7" id="KW-0732">Signal</keyword>
<comment type="similarity">
    <text evidence="5">Belongs to the Rap family.</text>
</comment>
<feature type="chain" id="PRO_5022672782" evidence="7">
    <location>
        <begin position="25"/>
        <end position="384"/>
    </location>
</feature>
<dbReference type="InterPro" id="IPR051476">
    <property type="entry name" value="Bac_ResReg_Asp_Phosphatase"/>
</dbReference>
<dbReference type="SMART" id="SM00028">
    <property type="entry name" value="TPR"/>
    <property type="match status" value="4"/>
</dbReference>
<proteinExistence type="inferred from homology"/>
<feature type="signal peptide" evidence="7">
    <location>
        <begin position="1"/>
        <end position="24"/>
    </location>
</feature>